<name>A0A402D2W8_9BACT</name>
<protein>
    <submittedName>
        <fullName evidence="1">Uncharacterized protein</fullName>
    </submittedName>
</protein>
<evidence type="ECO:0000313" key="2">
    <source>
        <dbReference type="Proteomes" id="UP000287394"/>
    </source>
</evidence>
<dbReference type="EMBL" id="AP025739">
    <property type="protein sequence ID" value="BDI28425.1"/>
    <property type="molecule type" value="Genomic_DNA"/>
</dbReference>
<sequence length="129" mass="14162">MDSEIDFSSLGVAGALSQMYRQDTQGFLPLIAVFLEGALPAETRVERAGGLFRKTKPVVRVTTTIGENIYVIEDSRGALATRREKVVRGIRLKSEELAIHQWLGALSEDVAERAASDEAAMAAMRRLLE</sequence>
<evidence type="ECO:0000313" key="1">
    <source>
        <dbReference type="EMBL" id="BDI28425.1"/>
    </source>
</evidence>
<accession>A0A402D2W8</accession>
<organism evidence="1 2">
    <name type="scientific">Capsulimonas corticalis</name>
    <dbReference type="NCBI Taxonomy" id="2219043"/>
    <lineage>
        <taxon>Bacteria</taxon>
        <taxon>Bacillati</taxon>
        <taxon>Armatimonadota</taxon>
        <taxon>Armatimonadia</taxon>
        <taxon>Capsulimonadales</taxon>
        <taxon>Capsulimonadaceae</taxon>
        <taxon>Capsulimonas</taxon>
    </lineage>
</organism>
<reference evidence="1 2" key="1">
    <citation type="journal article" date="2019" name="Int. J. Syst. Evol. Microbiol.">
        <title>Capsulimonas corticalis gen. nov., sp. nov., an aerobic capsulated bacterium, of a novel bacterial order, Capsulimonadales ord. nov., of the class Armatimonadia of the phylum Armatimonadetes.</title>
        <authorList>
            <person name="Li J."/>
            <person name="Kudo C."/>
            <person name="Tonouchi A."/>
        </authorList>
    </citation>
    <scope>NUCLEOTIDE SEQUENCE [LARGE SCALE GENOMIC DNA]</scope>
    <source>
        <strain evidence="1 2">AX-7</strain>
    </source>
</reference>
<dbReference type="Proteomes" id="UP000287394">
    <property type="component" value="Chromosome"/>
</dbReference>
<dbReference type="KEGG" id="ccot:CCAX7_004760"/>
<dbReference type="RefSeq" id="WP_119323833.1">
    <property type="nucleotide sequence ID" value="NZ_AP025739.1"/>
</dbReference>
<dbReference type="AlphaFoldDB" id="A0A402D2W8"/>
<gene>
    <name evidence="1" type="ORF">CCAX7_004760</name>
</gene>
<keyword evidence="2" id="KW-1185">Reference proteome</keyword>
<proteinExistence type="predicted"/>